<dbReference type="RefSeq" id="WP_179788304.1">
    <property type="nucleotide sequence ID" value="NZ_BAAARR010000016.1"/>
</dbReference>
<evidence type="ECO:0000256" key="2">
    <source>
        <dbReference type="ARBA" id="ARBA00035108"/>
    </source>
</evidence>
<dbReference type="InterPro" id="IPR000638">
    <property type="entry name" value="Gas-vesicle_GvpA-like"/>
</dbReference>
<comment type="subcellular location">
    <subcellularLocation>
        <location evidence="2">Gas vesicle</location>
    </subcellularLocation>
</comment>
<feature type="region of interest" description="Disordered" evidence="4">
    <location>
        <begin position="71"/>
        <end position="135"/>
    </location>
</feature>
<name>A0A852ZEZ2_9ACTN</name>
<sequence>MTQSVAGRNPRPDTLADVLERVLDKGVVIAGDIVVNILDIELLSLKLRLFVASAQTAQEMGMDWWTRDEFFTSQSTGGGKKNDEVEGRRAPAELEAENDQLKERIERLERAIADRELPERSERSNRSGDAQEEDR</sequence>
<evidence type="ECO:0008006" key="7">
    <source>
        <dbReference type="Google" id="ProtNLM"/>
    </source>
</evidence>
<accession>A0A852ZEZ2</accession>
<evidence type="ECO:0000256" key="1">
    <source>
        <dbReference type="ARBA" id="ARBA00022987"/>
    </source>
</evidence>
<gene>
    <name evidence="5" type="ORF">F4554_003373</name>
</gene>
<evidence type="ECO:0000313" key="6">
    <source>
        <dbReference type="Proteomes" id="UP000579605"/>
    </source>
</evidence>
<dbReference type="Proteomes" id="UP000579605">
    <property type="component" value="Unassembled WGS sequence"/>
</dbReference>
<reference evidence="5 6" key="1">
    <citation type="submission" date="2020-07" db="EMBL/GenBank/DDBJ databases">
        <title>Sequencing the genomes of 1000 actinobacteria strains.</title>
        <authorList>
            <person name="Klenk H.-P."/>
        </authorList>
    </citation>
    <scope>NUCLEOTIDE SEQUENCE [LARGE SCALE GENOMIC DNA]</scope>
    <source>
        <strain evidence="5 6">DSM 18448</strain>
    </source>
</reference>
<proteinExistence type="inferred from homology"/>
<dbReference type="Pfam" id="PF00741">
    <property type="entry name" value="Gas_vesicle"/>
    <property type="match status" value="1"/>
</dbReference>
<dbReference type="InterPro" id="IPR050530">
    <property type="entry name" value="GvpA"/>
</dbReference>
<dbReference type="PANTHER" id="PTHR35344:SF4">
    <property type="entry name" value="GAS VESICLE PROTEIN A1"/>
    <property type="match status" value="1"/>
</dbReference>
<protein>
    <recommendedName>
        <fullName evidence="7">Gas vesicle structural protein</fullName>
    </recommendedName>
</protein>
<dbReference type="AlphaFoldDB" id="A0A852ZEZ2"/>
<comment type="similarity">
    <text evidence="3">Belongs to the gas vesicle GvpA family.</text>
</comment>
<dbReference type="InterPro" id="IPR018493">
    <property type="entry name" value="GvpA-like_CS"/>
</dbReference>
<dbReference type="PROSITE" id="PS00234">
    <property type="entry name" value="GAS_VESICLE_A_1"/>
    <property type="match status" value="1"/>
</dbReference>
<dbReference type="GO" id="GO:0005198">
    <property type="term" value="F:structural molecule activity"/>
    <property type="evidence" value="ECO:0007669"/>
    <property type="project" value="InterPro"/>
</dbReference>
<organism evidence="5 6">
    <name type="scientific">Actinopolymorpha rutila</name>
    <dbReference type="NCBI Taxonomy" id="446787"/>
    <lineage>
        <taxon>Bacteria</taxon>
        <taxon>Bacillati</taxon>
        <taxon>Actinomycetota</taxon>
        <taxon>Actinomycetes</taxon>
        <taxon>Propionibacteriales</taxon>
        <taxon>Actinopolymorphaceae</taxon>
        <taxon>Actinopolymorpha</taxon>
    </lineage>
</organism>
<dbReference type="GO" id="GO:0031411">
    <property type="term" value="C:gas vesicle"/>
    <property type="evidence" value="ECO:0007669"/>
    <property type="project" value="UniProtKB-SubCell"/>
</dbReference>
<feature type="compositionally biased region" description="Basic and acidic residues" evidence="4">
    <location>
        <begin position="80"/>
        <end position="92"/>
    </location>
</feature>
<evidence type="ECO:0000313" key="5">
    <source>
        <dbReference type="EMBL" id="NYH90735.1"/>
    </source>
</evidence>
<keyword evidence="1" id="KW-0304">Gas vesicle</keyword>
<comment type="caution">
    <text evidence="5">The sequence shown here is derived from an EMBL/GenBank/DDBJ whole genome shotgun (WGS) entry which is preliminary data.</text>
</comment>
<dbReference type="PANTHER" id="PTHR35344">
    <property type="entry name" value="GAS VESICLE STRUCTURAL PROTEIN 2-RELATED"/>
    <property type="match status" value="1"/>
</dbReference>
<dbReference type="EMBL" id="JACBZH010000001">
    <property type="protein sequence ID" value="NYH90735.1"/>
    <property type="molecule type" value="Genomic_DNA"/>
</dbReference>
<evidence type="ECO:0000256" key="4">
    <source>
        <dbReference type="SAM" id="MobiDB-lite"/>
    </source>
</evidence>
<feature type="compositionally biased region" description="Basic and acidic residues" evidence="4">
    <location>
        <begin position="99"/>
        <end position="126"/>
    </location>
</feature>
<evidence type="ECO:0000256" key="3">
    <source>
        <dbReference type="ARBA" id="ARBA00035646"/>
    </source>
</evidence>
<dbReference type="GO" id="GO:0012506">
    <property type="term" value="C:vesicle membrane"/>
    <property type="evidence" value="ECO:0007669"/>
    <property type="project" value="InterPro"/>
</dbReference>
<keyword evidence="6" id="KW-1185">Reference proteome</keyword>